<evidence type="ECO:0000313" key="1">
    <source>
        <dbReference type="EMBL" id="ADI07178.1"/>
    </source>
</evidence>
<sequence>MSRAAVGAPWAVRAVQVVVWPPAGPAGPGGLEVRRVPAVSVDRDGLAASRVPVVRPVLAGRYGVAVWAVCPAGRVVRAVRAVCPAGRGRFSGRGPRALRRARRWAA</sequence>
<evidence type="ECO:0000313" key="2">
    <source>
        <dbReference type="Proteomes" id="UP000000377"/>
    </source>
</evidence>
<dbReference type="EMBL" id="CP002047">
    <property type="protein sequence ID" value="ADI07178.1"/>
    <property type="molecule type" value="Genomic_DNA"/>
</dbReference>
<accession>D7BQE9</accession>
<dbReference type="PATRIC" id="fig|749414.3.peg.4196"/>
<reference evidence="1 2" key="1">
    <citation type="journal article" date="2010" name="J. Bacteriol.">
        <title>Genome sequence of the milbemycin-producing bacterium Streptomyces bingchenggensis.</title>
        <authorList>
            <person name="Wang X.J."/>
            <person name="Yan Y.J."/>
            <person name="Zhang B."/>
            <person name="An J."/>
            <person name="Wang J.J."/>
            <person name="Tian J."/>
            <person name="Jiang L."/>
            <person name="Chen Y.H."/>
            <person name="Huang S.X."/>
            <person name="Yin M."/>
            <person name="Zhang J."/>
            <person name="Gao A.L."/>
            <person name="Liu C.X."/>
            <person name="Zhu Z.X."/>
            <person name="Xiang W.S."/>
        </authorList>
    </citation>
    <scope>NUCLEOTIDE SEQUENCE [LARGE SCALE GENOMIC DNA]</scope>
    <source>
        <strain evidence="1 2">BCW-1</strain>
    </source>
</reference>
<dbReference type="Proteomes" id="UP000000377">
    <property type="component" value="Chromosome"/>
</dbReference>
<protein>
    <submittedName>
        <fullName evidence="1">Uncharacterized protein</fullName>
    </submittedName>
</protein>
<proteinExistence type="predicted"/>
<dbReference type="STRING" id="749414.SBI_04057"/>
<keyword evidence="2" id="KW-1185">Reference proteome</keyword>
<name>D7BQE9_STRBB</name>
<dbReference type="AlphaFoldDB" id="D7BQE9"/>
<gene>
    <name evidence="1" type="ordered locus">SBI_04057</name>
</gene>
<organism evidence="1 2">
    <name type="scientific">Streptomyces bingchenggensis (strain BCW-1)</name>
    <dbReference type="NCBI Taxonomy" id="749414"/>
    <lineage>
        <taxon>Bacteria</taxon>
        <taxon>Bacillati</taxon>
        <taxon>Actinomycetota</taxon>
        <taxon>Actinomycetes</taxon>
        <taxon>Kitasatosporales</taxon>
        <taxon>Streptomycetaceae</taxon>
        <taxon>Streptomyces</taxon>
    </lineage>
</organism>
<dbReference type="HOGENOM" id="CLU_2221641_0_0_11"/>
<dbReference type="KEGG" id="sbh:SBI_04057"/>